<comment type="caution">
    <text evidence="1">The sequence shown here is derived from an EMBL/GenBank/DDBJ whole genome shotgun (WGS) entry which is preliminary data.</text>
</comment>
<protein>
    <submittedName>
        <fullName evidence="1">Uncharacterized protein</fullName>
    </submittedName>
</protein>
<evidence type="ECO:0000313" key="1">
    <source>
        <dbReference type="EMBL" id="MPC23549.1"/>
    </source>
</evidence>
<evidence type="ECO:0000313" key="2">
    <source>
        <dbReference type="Proteomes" id="UP000324222"/>
    </source>
</evidence>
<accession>A0A5B7DR49</accession>
<reference evidence="1 2" key="1">
    <citation type="submission" date="2019-05" db="EMBL/GenBank/DDBJ databases">
        <title>Another draft genome of Portunus trituberculatus and its Hox gene families provides insights of decapod evolution.</title>
        <authorList>
            <person name="Jeong J.-H."/>
            <person name="Song I."/>
            <person name="Kim S."/>
            <person name="Choi T."/>
            <person name="Kim D."/>
            <person name="Ryu S."/>
            <person name="Kim W."/>
        </authorList>
    </citation>
    <scope>NUCLEOTIDE SEQUENCE [LARGE SCALE GENOMIC DNA]</scope>
    <source>
        <tissue evidence="1">Muscle</tissue>
    </source>
</reference>
<organism evidence="1 2">
    <name type="scientific">Portunus trituberculatus</name>
    <name type="common">Swimming crab</name>
    <name type="synonym">Neptunus trituberculatus</name>
    <dbReference type="NCBI Taxonomy" id="210409"/>
    <lineage>
        <taxon>Eukaryota</taxon>
        <taxon>Metazoa</taxon>
        <taxon>Ecdysozoa</taxon>
        <taxon>Arthropoda</taxon>
        <taxon>Crustacea</taxon>
        <taxon>Multicrustacea</taxon>
        <taxon>Malacostraca</taxon>
        <taxon>Eumalacostraca</taxon>
        <taxon>Eucarida</taxon>
        <taxon>Decapoda</taxon>
        <taxon>Pleocyemata</taxon>
        <taxon>Brachyura</taxon>
        <taxon>Eubrachyura</taxon>
        <taxon>Portunoidea</taxon>
        <taxon>Portunidae</taxon>
        <taxon>Portuninae</taxon>
        <taxon>Portunus</taxon>
    </lineage>
</organism>
<keyword evidence="2" id="KW-1185">Reference proteome</keyword>
<name>A0A5B7DR49_PORTR</name>
<dbReference type="EMBL" id="VSRR010001221">
    <property type="protein sequence ID" value="MPC23549.1"/>
    <property type="molecule type" value="Genomic_DNA"/>
</dbReference>
<dbReference type="Proteomes" id="UP000324222">
    <property type="component" value="Unassembled WGS sequence"/>
</dbReference>
<gene>
    <name evidence="1" type="ORF">E2C01_016604</name>
</gene>
<proteinExistence type="predicted"/>
<dbReference type="AlphaFoldDB" id="A0A5B7DR49"/>
<sequence>MEFISMLCCTSVELSGTKEKISGAKDLDVQARRRHPGTGTTYTISLLHIYARALHIVTDTRHHPASPCIPHAGQWRSLARGTIMVQTRSKLCPSRDALSTQNNKLHLKRRNMDGQGRGEALHQIPTQIVNKMTAFTFPTRIITTVSRRWRKAPVSLRANTNTGAMTCGTSSCFTSSSAPRCHLYTGETHRHMGGRGIQGARGVEALVGGAADTTGCPGGQGDSLHAHASFTHV</sequence>